<dbReference type="InterPro" id="IPR051202">
    <property type="entry name" value="Peptidase_C40"/>
</dbReference>
<evidence type="ECO:0000259" key="5">
    <source>
        <dbReference type="PROSITE" id="PS51935"/>
    </source>
</evidence>
<accession>A0A1G2JC10</accession>
<evidence type="ECO:0000313" key="6">
    <source>
        <dbReference type="EMBL" id="OGZ84655.1"/>
    </source>
</evidence>
<reference evidence="6 7" key="1">
    <citation type="journal article" date="2016" name="Nat. Commun.">
        <title>Thousands of microbial genomes shed light on interconnected biogeochemical processes in an aquifer system.</title>
        <authorList>
            <person name="Anantharaman K."/>
            <person name="Brown C.T."/>
            <person name="Hug L.A."/>
            <person name="Sharon I."/>
            <person name="Castelle C.J."/>
            <person name="Probst A.J."/>
            <person name="Thomas B.C."/>
            <person name="Singh A."/>
            <person name="Wilkins M.J."/>
            <person name="Karaoz U."/>
            <person name="Brodie E.L."/>
            <person name="Williams K.H."/>
            <person name="Hubbard S.S."/>
            <person name="Banfield J.F."/>
        </authorList>
    </citation>
    <scope>NUCLEOTIDE SEQUENCE [LARGE SCALE GENOMIC DNA]</scope>
</reference>
<keyword evidence="2" id="KW-0645">Protease</keyword>
<protein>
    <recommendedName>
        <fullName evidence="5">NlpC/P60 domain-containing protein</fullName>
    </recommendedName>
</protein>
<proteinExistence type="inferred from homology"/>
<dbReference type="Pfam" id="PF00877">
    <property type="entry name" value="NLPC_P60"/>
    <property type="match status" value="1"/>
</dbReference>
<dbReference type="GO" id="GO:0006508">
    <property type="term" value="P:proteolysis"/>
    <property type="evidence" value="ECO:0007669"/>
    <property type="project" value="UniProtKB-KW"/>
</dbReference>
<dbReference type="Gene3D" id="3.90.1720.10">
    <property type="entry name" value="endopeptidase domain like (from Nostoc punctiforme)"/>
    <property type="match status" value="1"/>
</dbReference>
<dbReference type="STRING" id="1802229.A2401_01240"/>
<evidence type="ECO:0000256" key="4">
    <source>
        <dbReference type="ARBA" id="ARBA00022807"/>
    </source>
</evidence>
<dbReference type="PANTHER" id="PTHR47053:SF1">
    <property type="entry name" value="MUREIN DD-ENDOPEPTIDASE MEPH-RELATED"/>
    <property type="match status" value="1"/>
</dbReference>
<dbReference type="EMBL" id="MHPP01000014">
    <property type="protein sequence ID" value="OGZ84655.1"/>
    <property type="molecule type" value="Genomic_DNA"/>
</dbReference>
<keyword evidence="4" id="KW-0788">Thiol protease</keyword>
<organism evidence="6 7">
    <name type="scientific">Candidatus Staskawiczbacteria bacterium RIFOXYC1_FULL_38_18</name>
    <dbReference type="NCBI Taxonomy" id="1802229"/>
    <lineage>
        <taxon>Bacteria</taxon>
        <taxon>Candidatus Staskawicziibacteriota</taxon>
    </lineage>
</organism>
<evidence type="ECO:0000256" key="1">
    <source>
        <dbReference type="ARBA" id="ARBA00007074"/>
    </source>
</evidence>
<comment type="similarity">
    <text evidence="1">Belongs to the peptidase C40 family.</text>
</comment>
<evidence type="ECO:0000256" key="2">
    <source>
        <dbReference type="ARBA" id="ARBA00022670"/>
    </source>
</evidence>
<sequence>MNDKEKLVFFAKQNLGKPYKYGAKPSEAPKTFDCSSFVQYIYKKVGIALPRTALEQAHLGKKVKPKREYLQIGDLIFIKGMVGRYNEEFPQGIGHVAMYIGDGKIIQAKYQKNKNGSDGGKVQVDSVAKIINRKNLVVIKRII</sequence>
<keyword evidence="3" id="KW-0378">Hydrolase</keyword>
<evidence type="ECO:0000313" key="7">
    <source>
        <dbReference type="Proteomes" id="UP000177751"/>
    </source>
</evidence>
<dbReference type="PANTHER" id="PTHR47053">
    <property type="entry name" value="MUREIN DD-ENDOPEPTIDASE MEPH-RELATED"/>
    <property type="match status" value="1"/>
</dbReference>
<dbReference type="Proteomes" id="UP000177751">
    <property type="component" value="Unassembled WGS sequence"/>
</dbReference>
<evidence type="ECO:0000256" key="3">
    <source>
        <dbReference type="ARBA" id="ARBA00022801"/>
    </source>
</evidence>
<dbReference type="PROSITE" id="PS51935">
    <property type="entry name" value="NLPC_P60"/>
    <property type="match status" value="1"/>
</dbReference>
<dbReference type="InterPro" id="IPR000064">
    <property type="entry name" value="NLP_P60_dom"/>
</dbReference>
<comment type="caution">
    <text evidence="6">The sequence shown here is derived from an EMBL/GenBank/DDBJ whole genome shotgun (WGS) entry which is preliminary data.</text>
</comment>
<dbReference type="AlphaFoldDB" id="A0A1G2JC10"/>
<name>A0A1G2JC10_9BACT</name>
<dbReference type="GO" id="GO:0008234">
    <property type="term" value="F:cysteine-type peptidase activity"/>
    <property type="evidence" value="ECO:0007669"/>
    <property type="project" value="UniProtKB-KW"/>
</dbReference>
<gene>
    <name evidence="6" type="ORF">A2401_01240</name>
</gene>
<dbReference type="SUPFAM" id="SSF54001">
    <property type="entry name" value="Cysteine proteinases"/>
    <property type="match status" value="1"/>
</dbReference>
<dbReference type="InterPro" id="IPR038765">
    <property type="entry name" value="Papain-like_cys_pep_sf"/>
</dbReference>
<feature type="domain" description="NlpC/P60" evidence="5">
    <location>
        <begin position="1"/>
        <end position="143"/>
    </location>
</feature>